<dbReference type="Proteomes" id="UP000189627">
    <property type="component" value="Chromosome 1"/>
</dbReference>
<accession>A0A1U9UQM2</accession>
<gene>
    <name evidence="1" type="ORF">BJN34_14385</name>
</gene>
<reference evidence="2" key="1">
    <citation type="submission" date="2017-02" db="EMBL/GenBank/DDBJ databases">
        <title>Complete genome sequence of Cupriavidus necator strain NH9, a 3-chlorobenzoate degrader.</title>
        <authorList>
            <person name="Moriuchi R."/>
            <person name="Dohra H."/>
            <person name="Ogawa N."/>
        </authorList>
    </citation>
    <scope>NUCLEOTIDE SEQUENCE [LARGE SCALE GENOMIC DNA]</scope>
    <source>
        <strain evidence="2">NH9</strain>
    </source>
</reference>
<organism evidence="1 2">
    <name type="scientific">Cupriavidus necator</name>
    <name type="common">Alcaligenes eutrophus</name>
    <name type="synonym">Ralstonia eutropha</name>
    <dbReference type="NCBI Taxonomy" id="106590"/>
    <lineage>
        <taxon>Bacteria</taxon>
        <taxon>Pseudomonadati</taxon>
        <taxon>Pseudomonadota</taxon>
        <taxon>Betaproteobacteria</taxon>
        <taxon>Burkholderiales</taxon>
        <taxon>Burkholderiaceae</taxon>
        <taxon>Cupriavidus</taxon>
    </lineage>
</organism>
<dbReference type="EMBL" id="CP017757">
    <property type="protein sequence ID" value="AQV95066.1"/>
    <property type="molecule type" value="Genomic_DNA"/>
</dbReference>
<evidence type="ECO:0000313" key="2">
    <source>
        <dbReference type="Proteomes" id="UP000189627"/>
    </source>
</evidence>
<dbReference type="AlphaFoldDB" id="A0A1U9UQM2"/>
<evidence type="ECO:0000313" key="1">
    <source>
        <dbReference type="EMBL" id="AQV95066.1"/>
    </source>
</evidence>
<dbReference type="KEGG" id="cuh:BJN34_14385"/>
<sequence length="277" mass="30825">MSERPILFSGATVRAILDGGELETALLQIDLESSRHVASTVWIVVDKVGIKYFYGPIENAILLAGAGTVPAIDERWIDNDNERCIPSLLARIADSPGNPNVSVTPRFIKFGIVREDIRSFDCTFKPLCGATHGHLPSLFCMSNERPSLFRRAMARAIGHNELGIMRAFKLINIPLGPRDAFTLGAFIPFVKPKHVRLLDGMAAAGHPPQGCEYSVPSRFCEPLDYVASIPRNRHREHPSYRPPRIRRSQFNGHLIHPSIRRAGAQVGDQFRPPSFWG</sequence>
<proteinExistence type="predicted"/>
<protein>
    <submittedName>
        <fullName evidence="1">Uncharacterized protein</fullName>
    </submittedName>
</protein>
<name>A0A1U9UQM2_CUPNE</name>